<name>A0A7S2XJ16_9STRA</name>
<dbReference type="InterPro" id="IPR051961">
    <property type="entry name" value="Fungal_Metabolite_Diox"/>
</dbReference>
<dbReference type="AlphaFoldDB" id="A0A7S2XJ16"/>
<keyword evidence="1" id="KW-0812">Transmembrane</keyword>
<keyword evidence="1" id="KW-0472">Membrane</keyword>
<organism evidence="2">
    <name type="scientific">Attheya septentrionalis</name>
    <dbReference type="NCBI Taxonomy" id="420275"/>
    <lineage>
        <taxon>Eukaryota</taxon>
        <taxon>Sar</taxon>
        <taxon>Stramenopiles</taxon>
        <taxon>Ochrophyta</taxon>
        <taxon>Bacillariophyta</taxon>
        <taxon>Coscinodiscophyceae</taxon>
        <taxon>Chaetocerotophycidae</taxon>
        <taxon>Chaetocerotales</taxon>
        <taxon>Attheyaceae</taxon>
        <taxon>Attheya</taxon>
    </lineage>
</organism>
<reference evidence="2" key="1">
    <citation type="submission" date="2021-01" db="EMBL/GenBank/DDBJ databases">
        <authorList>
            <person name="Corre E."/>
            <person name="Pelletier E."/>
            <person name="Niang G."/>
            <person name="Scheremetjew M."/>
            <person name="Finn R."/>
            <person name="Kale V."/>
            <person name="Holt S."/>
            <person name="Cochrane G."/>
            <person name="Meng A."/>
            <person name="Brown T."/>
            <person name="Cohen L."/>
        </authorList>
    </citation>
    <scope>NUCLEOTIDE SEQUENCE</scope>
    <source>
        <strain evidence="2">CCMP2084</strain>
    </source>
</reference>
<evidence type="ECO:0000313" key="2">
    <source>
        <dbReference type="EMBL" id="CAD9809818.1"/>
    </source>
</evidence>
<evidence type="ECO:0000256" key="1">
    <source>
        <dbReference type="SAM" id="Phobius"/>
    </source>
</evidence>
<feature type="transmembrane region" description="Helical" evidence="1">
    <location>
        <begin position="344"/>
        <end position="366"/>
    </location>
</feature>
<gene>
    <name evidence="2" type="ORF">ASEP1449_LOCUS1641</name>
</gene>
<dbReference type="SUPFAM" id="SSF51197">
    <property type="entry name" value="Clavaminate synthase-like"/>
    <property type="match status" value="1"/>
</dbReference>
<dbReference type="Pfam" id="PF05721">
    <property type="entry name" value="PhyH"/>
    <property type="match status" value="1"/>
</dbReference>
<dbReference type="EMBL" id="HBHQ01002564">
    <property type="protein sequence ID" value="CAD9809818.1"/>
    <property type="molecule type" value="Transcribed_RNA"/>
</dbReference>
<sequence length="395" mass="44940">MSCVRVIVLFVSLLVLAGSLILTEYFLKVLVPQFTLNEVENKKCSSGKVTTDRIDPLLVPRRESELANALRIIHKHGVAFLEDLLTVEQAKALREYILLENLNPKRERAYVSAGENREHLTFGLDENPIITDAVQSIVTSQPLRGVLEKMLGLDAAMVELASITAYPGAKEQDWHEDASQGDRDVALFSLFIPLQETRKDMGATAMGAGTHICEDYMDDWNKTIHATTKAGTGSFMNCRLYHRGGANTSPDIRVMMYLSFTEERNKQKYRVLPGGATYAIRPDQLGRSLSQIINHSYTFCSAIDFWSKDRGWNYFEMAARNIGDESEIPYFHWDQDEIERKATILQYIVIGLLVLYAVIAEINFFMIRWRNARKQQNMTVEDTPKPMRNGKKKTM</sequence>
<protein>
    <recommendedName>
        <fullName evidence="3">Fe2OG dioxygenase domain-containing protein</fullName>
    </recommendedName>
</protein>
<dbReference type="PANTHER" id="PTHR37563">
    <property type="entry name" value="PHYTANOYL-COA DIOXYGENASE FAMILY PROTEIN (AFU_ORTHOLOGUE AFUA_2G03330)"/>
    <property type="match status" value="1"/>
</dbReference>
<proteinExistence type="predicted"/>
<dbReference type="Gene3D" id="2.60.120.620">
    <property type="entry name" value="q2cbj1_9rhob like domain"/>
    <property type="match status" value="1"/>
</dbReference>
<accession>A0A7S2XJ16</accession>
<dbReference type="InterPro" id="IPR008775">
    <property type="entry name" value="Phytyl_CoA_dOase-like"/>
</dbReference>
<evidence type="ECO:0008006" key="3">
    <source>
        <dbReference type="Google" id="ProtNLM"/>
    </source>
</evidence>
<dbReference type="PANTHER" id="PTHR37563:SF2">
    <property type="entry name" value="PHYTANOYL-COA DIOXYGENASE FAMILY PROTEIN (AFU_ORTHOLOGUE AFUA_2G03330)"/>
    <property type="match status" value="1"/>
</dbReference>
<keyword evidence="1" id="KW-1133">Transmembrane helix</keyword>